<reference evidence="2" key="1">
    <citation type="submission" date="2021-02" db="EMBL/GenBank/DDBJ databases">
        <authorList>
            <person name="Nowell W R."/>
        </authorList>
    </citation>
    <scope>NUCLEOTIDE SEQUENCE</scope>
</reference>
<dbReference type="InterPro" id="IPR009003">
    <property type="entry name" value="Peptidase_S1_PA"/>
</dbReference>
<dbReference type="Gene3D" id="2.40.10.10">
    <property type="entry name" value="Trypsin-like serine proteases"/>
    <property type="match status" value="1"/>
</dbReference>
<dbReference type="InterPro" id="IPR043504">
    <property type="entry name" value="Peptidase_S1_PA_chymotrypsin"/>
</dbReference>
<dbReference type="InterPro" id="IPR008893">
    <property type="entry name" value="WGR_domain"/>
</dbReference>
<sequence length="419" mass="48523">MEYNKIVDTSEVFCDHDEIYEYNLKKVNSNNVFITYKMQLLKSIEETHYYLFIDKSFADPSLESFHSDIEAAMLKFRSIFHDLTGNCWHLKEHFVHVPEHYEYIYPNELNPRLLWRGRFQSFPGRFLQTLSWKRSGTDRIFPVQSRPESTQISMDPVAGMIDLEVHYDMVDLAILKLSKPLKNLSHRHEFVKPGFNSPSCKLTSVINSKLYLVCYNGELTEDSDVKPYKYIHGLKNISTDQFNFCHNSNYKSVSVGSIVHSHDLPHLSTYATHTCSTLPGFSGGAIFDSYGNFTGIHIGVANSRQSKNREMFFSNDTYNKYIPVKSKAFVDFINQSVLTNMTDVQFAECWRTDAFPRTNKTLLWILFSSLFQLNTMQEETYIEKKMINNGQKLIGPIFDEAAQANILHQPAVRVMDKHS</sequence>
<name>A0A814XJK9_ADIRI</name>
<evidence type="ECO:0000259" key="1">
    <source>
        <dbReference type="PROSITE" id="PS51977"/>
    </source>
</evidence>
<proteinExistence type="predicted"/>
<evidence type="ECO:0000313" key="2">
    <source>
        <dbReference type="EMBL" id="CAF1217495.1"/>
    </source>
</evidence>
<keyword evidence="3" id="KW-1185">Reference proteome</keyword>
<accession>A0A814XJK9</accession>
<feature type="domain" description="WGR" evidence="1">
    <location>
        <begin position="9"/>
        <end position="101"/>
    </location>
</feature>
<dbReference type="Proteomes" id="UP000663828">
    <property type="component" value="Unassembled WGS sequence"/>
</dbReference>
<organism evidence="2 3">
    <name type="scientific">Adineta ricciae</name>
    <name type="common">Rotifer</name>
    <dbReference type="NCBI Taxonomy" id="249248"/>
    <lineage>
        <taxon>Eukaryota</taxon>
        <taxon>Metazoa</taxon>
        <taxon>Spiralia</taxon>
        <taxon>Gnathifera</taxon>
        <taxon>Rotifera</taxon>
        <taxon>Eurotatoria</taxon>
        <taxon>Bdelloidea</taxon>
        <taxon>Adinetida</taxon>
        <taxon>Adinetidae</taxon>
        <taxon>Adineta</taxon>
    </lineage>
</organism>
<dbReference type="PROSITE" id="PS51977">
    <property type="entry name" value="WGR"/>
    <property type="match status" value="1"/>
</dbReference>
<dbReference type="EMBL" id="CAJNOR010001903">
    <property type="protein sequence ID" value="CAF1217495.1"/>
    <property type="molecule type" value="Genomic_DNA"/>
</dbReference>
<dbReference type="SUPFAM" id="SSF142921">
    <property type="entry name" value="WGR domain-like"/>
    <property type="match status" value="1"/>
</dbReference>
<dbReference type="AlphaFoldDB" id="A0A814XJK9"/>
<dbReference type="InterPro" id="IPR036930">
    <property type="entry name" value="WGR_dom_sf"/>
</dbReference>
<protein>
    <recommendedName>
        <fullName evidence="1">WGR domain-containing protein</fullName>
    </recommendedName>
</protein>
<gene>
    <name evidence="2" type="ORF">XAT740_LOCUS24525</name>
</gene>
<evidence type="ECO:0000313" key="3">
    <source>
        <dbReference type="Proteomes" id="UP000663828"/>
    </source>
</evidence>
<dbReference type="SUPFAM" id="SSF50494">
    <property type="entry name" value="Trypsin-like serine proteases"/>
    <property type="match status" value="1"/>
</dbReference>
<comment type="caution">
    <text evidence="2">The sequence shown here is derived from an EMBL/GenBank/DDBJ whole genome shotgun (WGS) entry which is preliminary data.</text>
</comment>